<dbReference type="Proteomes" id="UP000533639">
    <property type="component" value="Unassembled WGS sequence"/>
</dbReference>
<dbReference type="AlphaFoldDB" id="A0A9N8J5W6"/>
<proteinExistence type="predicted"/>
<evidence type="ECO:0000313" key="1">
    <source>
        <dbReference type="EMBL" id="CAC9976794.1"/>
    </source>
</evidence>
<reference evidence="1 2" key="1">
    <citation type="submission" date="2020-06" db="EMBL/GenBank/DDBJ databases">
        <authorList>
            <person name="Criscuolo A."/>
        </authorList>
    </citation>
    <scope>NUCLEOTIDE SEQUENCE [LARGE SCALE GENOMIC DNA]</scope>
    <source>
        <strain evidence="1">PXU-55</strain>
    </source>
</reference>
<comment type="caution">
    <text evidence="1">The sequence shown here is derived from an EMBL/GenBank/DDBJ whole genome shotgun (WGS) entry which is preliminary data.</text>
</comment>
<dbReference type="RefSeq" id="WP_180861526.1">
    <property type="nucleotide sequence ID" value="NZ_CAIJDE010000064.1"/>
</dbReference>
<dbReference type="EMBL" id="CAIJDE010000064">
    <property type="protein sequence ID" value="CAC9976794.1"/>
    <property type="molecule type" value="Genomic_DNA"/>
</dbReference>
<protein>
    <submittedName>
        <fullName evidence="1">Uncharacterized protein</fullName>
    </submittedName>
</protein>
<name>A0A9N8J5W6_9FLAO</name>
<keyword evidence="2" id="KW-1185">Reference proteome</keyword>
<accession>A0A9N8J5W6</accession>
<organism evidence="1 2">
    <name type="scientific">Flavobacterium panici</name>
    <dbReference type="NCBI Taxonomy" id="2654843"/>
    <lineage>
        <taxon>Bacteria</taxon>
        <taxon>Pseudomonadati</taxon>
        <taxon>Bacteroidota</taxon>
        <taxon>Flavobacteriia</taxon>
        <taxon>Flavobacteriales</taxon>
        <taxon>Flavobacteriaceae</taxon>
        <taxon>Flavobacterium</taxon>
    </lineage>
</organism>
<sequence>MTYSVLTKVTNNVYNNQKFYLYKHGEEDSLNNFTKEEAEKLKQILDDFQNVFSETEIVPREDDEIKYIEISDNTKNLHFAFENVFDDCPGILQNLEEFDVMISGIDRDETVRQTFKD</sequence>
<evidence type="ECO:0000313" key="2">
    <source>
        <dbReference type="Proteomes" id="UP000533639"/>
    </source>
</evidence>
<gene>
    <name evidence="1" type="ORF">FLAPXU55_04522</name>
</gene>